<dbReference type="AlphaFoldDB" id="A0A482Y796"/>
<protein>
    <recommendedName>
        <fullName evidence="1">DUF7129 domain-containing protein</fullName>
    </recommendedName>
</protein>
<dbReference type="Pfam" id="PF23455">
    <property type="entry name" value="DUF7129"/>
    <property type="match status" value="1"/>
</dbReference>
<feature type="domain" description="DUF7129" evidence="1">
    <location>
        <begin position="24"/>
        <end position="56"/>
    </location>
</feature>
<dbReference type="Proteomes" id="UP000291097">
    <property type="component" value="Unassembled WGS sequence"/>
</dbReference>
<dbReference type="NCBIfam" id="NF033497">
    <property type="entry name" value="rubre_like_arch"/>
    <property type="match status" value="1"/>
</dbReference>
<dbReference type="InterPro" id="IPR055553">
    <property type="entry name" value="DUF7129"/>
</dbReference>
<name>A0A482Y796_9EURY</name>
<organism evidence="2 3">
    <name type="scientific">Natrinema hispanicum</name>
    <dbReference type="NCBI Taxonomy" id="392421"/>
    <lineage>
        <taxon>Archaea</taxon>
        <taxon>Methanobacteriati</taxon>
        <taxon>Methanobacteriota</taxon>
        <taxon>Stenosarchaea group</taxon>
        <taxon>Halobacteria</taxon>
        <taxon>Halobacteriales</taxon>
        <taxon>Natrialbaceae</taxon>
        <taxon>Natrinema</taxon>
    </lineage>
</organism>
<evidence type="ECO:0000259" key="1">
    <source>
        <dbReference type="Pfam" id="PF23455"/>
    </source>
</evidence>
<proteinExistence type="predicted"/>
<comment type="caution">
    <text evidence="2">The sequence shown here is derived from an EMBL/GenBank/DDBJ whole genome shotgun (WGS) entry which is preliminary data.</text>
</comment>
<accession>A0A482Y796</accession>
<dbReference type="EMBL" id="SHMP01000006">
    <property type="protein sequence ID" value="RZV08181.1"/>
    <property type="molecule type" value="Genomic_DNA"/>
</dbReference>
<evidence type="ECO:0000313" key="2">
    <source>
        <dbReference type="EMBL" id="RZV08181.1"/>
    </source>
</evidence>
<evidence type="ECO:0000313" key="3">
    <source>
        <dbReference type="Proteomes" id="UP000291097"/>
    </source>
</evidence>
<sequence>MKMGVQLSCMPHDQDVEGANDPDSASTYECLQCGTVVKATTNPGTCECGGEFHNRAKSLE</sequence>
<gene>
    <name evidence="2" type="ORF">BDK88_3146</name>
</gene>
<reference evidence="2 3" key="1">
    <citation type="submission" date="2019-02" db="EMBL/GenBank/DDBJ databases">
        <title>Genomic Encyclopedia of Archaeal and Bacterial Type Strains, Phase II (KMG-II): from individual species to whole genera.</title>
        <authorList>
            <person name="Goeker M."/>
        </authorList>
    </citation>
    <scope>NUCLEOTIDE SEQUENCE [LARGE SCALE GENOMIC DNA]</scope>
    <source>
        <strain evidence="2 3">DSM 18328</strain>
    </source>
</reference>